<evidence type="ECO:0000256" key="3">
    <source>
        <dbReference type="ARBA" id="ARBA00022840"/>
    </source>
</evidence>
<evidence type="ECO:0000256" key="1">
    <source>
        <dbReference type="ARBA" id="ARBA00022723"/>
    </source>
</evidence>
<dbReference type="Proteomes" id="UP000192656">
    <property type="component" value="Unassembled WGS sequence"/>
</dbReference>
<dbReference type="Gene3D" id="3.30.1490.20">
    <property type="entry name" value="ATP-grasp fold, A domain"/>
    <property type="match status" value="1"/>
</dbReference>
<dbReference type="RefSeq" id="WP_139798421.1">
    <property type="nucleotide sequence ID" value="NZ_FWXR01000015.1"/>
</dbReference>
<dbReference type="NCBIfam" id="TIGR00768">
    <property type="entry name" value="rimK_fam"/>
    <property type="match status" value="1"/>
</dbReference>
<keyword evidence="7" id="KW-1185">Reference proteome</keyword>
<dbReference type="Gene3D" id="3.40.50.20">
    <property type="match status" value="1"/>
</dbReference>
<evidence type="ECO:0000259" key="5">
    <source>
        <dbReference type="PROSITE" id="PS50975"/>
    </source>
</evidence>
<name>A0A1W2DHX2_9HYPH</name>
<keyword evidence="1" id="KW-0479">Metal-binding</keyword>
<dbReference type="GO" id="GO:0016879">
    <property type="term" value="F:ligase activity, forming carbon-nitrogen bonds"/>
    <property type="evidence" value="ECO:0007669"/>
    <property type="project" value="TreeGrafter"/>
</dbReference>
<dbReference type="GO" id="GO:0005737">
    <property type="term" value="C:cytoplasm"/>
    <property type="evidence" value="ECO:0007669"/>
    <property type="project" value="TreeGrafter"/>
</dbReference>
<dbReference type="OrthoDB" id="9786585at2"/>
<evidence type="ECO:0000256" key="4">
    <source>
        <dbReference type="PROSITE-ProRule" id="PRU00409"/>
    </source>
</evidence>
<sequence>MSSPLRILLVSARLDRHARQLLTAFEAQGATASLASLSSIGIDTDKPSGLAIPGFGDALPDAVCVRTMDGGSFEAVTRRLAVLHGLKALGVPVSNDASAIEICTDKSATSFRLKAAGLPSPWVVCAETREAAEAALNRAGGPMVLKPLFGSQGKGLKLVRDPADLPGPEDIAGGVYYLQRFAAKPVGTRWTDYRILVSAGRAVAGMRREAANWITNIKQGATALPMVEPDGELAELAVRAAQAVGADFCGVDLLRDTEGRAQIIEVNSMPAWTGLEQATGLDIAAIRAADLLARLKGDTREPETIASLPRAV</sequence>
<dbReference type="STRING" id="937218.SAMN06297251_11562"/>
<dbReference type="SUPFAM" id="SSF56059">
    <property type="entry name" value="Glutathione synthetase ATP-binding domain-like"/>
    <property type="match status" value="1"/>
</dbReference>
<dbReference type="InterPro" id="IPR013815">
    <property type="entry name" value="ATP_grasp_subdomain_1"/>
</dbReference>
<accession>A0A1W2DHX2</accession>
<gene>
    <name evidence="6" type="ORF">SAMN06297251_11562</name>
</gene>
<proteinExistence type="predicted"/>
<dbReference type="InterPro" id="IPR011761">
    <property type="entry name" value="ATP-grasp"/>
</dbReference>
<feature type="domain" description="ATP-grasp" evidence="5">
    <location>
        <begin position="110"/>
        <end position="292"/>
    </location>
</feature>
<dbReference type="AlphaFoldDB" id="A0A1W2DHX2"/>
<dbReference type="GO" id="GO:0005524">
    <property type="term" value="F:ATP binding"/>
    <property type="evidence" value="ECO:0007669"/>
    <property type="project" value="UniProtKB-UniRule"/>
</dbReference>
<evidence type="ECO:0000313" key="7">
    <source>
        <dbReference type="Proteomes" id="UP000192656"/>
    </source>
</evidence>
<dbReference type="Pfam" id="PF08443">
    <property type="entry name" value="RimK"/>
    <property type="match status" value="1"/>
</dbReference>
<dbReference type="GO" id="GO:0046872">
    <property type="term" value="F:metal ion binding"/>
    <property type="evidence" value="ECO:0007669"/>
    <property type="project" value="UniProtKB-KW"/>
</dbReference>
<keyword evidence="2 4" id="KW-0547">Nucleotide-binding</keyword>
<keyword evidence="3 4" id="KW-0067">ATP-binding</keyword>
<dbReference type="PANTHER" id="PTHR21621">
    <property type="entry name" value="RIBOSOMAL PROTEIN S6 MODIFICATION PROTEIN"/>
    <property type="match status" value="1"/>
</dbReference>
<dbReference type="InterPro" id="IPR004666">
    <property type="entry name" value="Rp_bS6_RimK/Lys_biosynth_LsyX"/>
</dbReference>
<dbReference type="EMBL" id="FWXR01000015">
    <property type="protein sequence ID" value="SMC97004.1"/>
    <property type="molecule type" value="Genomic_DNA"/>
</dbReference>
<reference evidence="6 7" key="1">
    <citation type="submission" date="2017-04" db="EMBL/GenBank/DDBJ databases">
        <authorList>
            <person name="Afonso C.L."/>
            <person name="Miller P.J."/>
            <person name="Scott M.A."/>
            <person name="Spackman E."/>
            <person name="Goraichik I."/>
            <person name="Dimitrov K.M."/>
            <person name="Suarez D.L."/>
            <person name="Swayne D.E."/>
        </authorList>
    </citation>
    <scope>NUCLEOTIDE SEQUENCE [LARGE SCALE GENOMIC DNA]</scope>
    <source>
        <strain evidence="6 7">CGMCC 1.10972</strain>
    </source>
</reference>
<organism evidence="6 7">
    <name type="scientific">Fulvimarina manganoxydans</name>
    <dbReference type="NCBI Taxonomy" id="937218"/>
    <lineage>
        <taxon>Bacteria</taxon>
        <taxon>Pseudomonadati</taxon>
        <taxon>Pseudomonadota</taxon>
        <taxon>Alphaproteobacteria</taxon>
        <taxon>Hyphomicrobiales</taxon>
        <taxon>Aurantimonadaceae</taxon>
        <taxon>Fulvimarina</taxon>
    </lineage>
</organism>
<dbReference type="InterPro" id="IPR013651">
    <property type="entry name" value="ATP-grasp_RimK-type"/>
</dbReference>
<dbReference type="Gene3D" id="3.30.470.20">
    <property type="entry name" value="ATP-grasp fold, B domain"/>
    <property type="match status" value="1"/>
</dbReference>
<evidence type="ECO:0000256" key="2">
    <source>
        <dbReference type="ARBA" id="ARBA00022741"/>
    </source>
</evidence>
<evidence type="ECO:0000313" key="6">
    <source>
        <dbReference type="EMBL" id="SMC97004.1"/>
    </source>
</evidence>
<dbReference type="PROSITE" id="PS50975">
    <property type="entry name" value="ATP_GRASP"/>
    <property type="match status" value="1"/>
</dbReference>
<dbReference type="PANTHER" id="PTHR21621:SF0">
    <property type="entry name" value="BETA-CITRYLGLUTAMATE SYNTHASE B-RELATED"/>
    <property type="match status" value="1"/>
</dbReference>
<protein>
    <submittedName>
        <fullName evidence="6">SSU ribosomal protein S6P modification protein</fullName>
    </submittedName>
</protein>